<dbReference type="GO" id="GO:0005576">
    <property type="term" value="C:extracellular region"/>
    <property type="evidence" value="ECO:0007669"/>
    <property type="project" value="InterPro"/>
</dbReference>
<dbReference type="AlphaFoldDB" id="A0AAD4I196"/>
<keyword evidence="1 3" id="KW-0732">Signal</keyword>
<feature type="compositionally biased region" description="Basic and acidic residues" evidence="2">
    <location>
        <begin position="133"/>
        <end position="142"/>
    </location>
</feature>
<dbReference type="PRINTS" id="PR01217">
    <property type="entry name" value="PRICHEXTENSN"/>
</dbReference>
<dbReference type="EMBL" id="JAANER010000011">
    <property type="protein sequence ID" value="KAG9185325.1"/>
    <property type="molecule type" value="Genomic_DNA"/>
</dbReference>
<dbReference type="PROSITE" id="PS51164">
    <property type="entry name" value="CBM1_2"/>
    <property type="match status" value="1"/>
</dbReference>
<dbReference type="GO" id="GO:0030248">
    <property type="term" value="F:cellulose binding"/>
    <property type="evidence" value="ECO:0007669"/>
    <property type="project" value="InterPro"/>
</dbReference>
<feature type="compositionally biased region" description="Basic and acidic residues" evidence="2">
    <location>
        <begin position="103"/>
        <end position="117"/>
    </location>
</feature>
<dbReference type="SMART" id="SM00236">
    <property type="entry name" value="fCBD"/>
    <property type="match status" value="1"/>
</dbReference>
<accession>A0AAD4I196</accession>
<gene>
    <name evidence="5" type="ORF">G6011_07869</name>
</gene>
<feature type="compositionally biased region" description="Low complexity" evidence="2">
    <location>
        <begin position="74"/>
        <end position="102"/>
    </location>
</feature>
<name>A0AAD4I196_9PLEO</name>
<proteinExistence type="predicted"/>
<comment type="caution">
    <text evidence="5">The sequence shown here is derived from an EMBL/GenBank/DDBJ whole genome shotgun (WGS) entry which is preliminary data.</text>
</comment>
<dbReference type="Pfam" id="PF00734">
    <property type="entry name" value="CBM_1"/>
    <property type="match status" value="1"/>
</dbReference>
<feature type="compositionally biased region" description="Low complexity" evidence="2">
    <location>
        <begin position="56"/>
        <end position="67"/>
    </location>
</feature>
<evidence type="ECO:0000259" key="4">
    <source>
        <dbReference type="PROSITE" id="PS51164"/>
    </source>
</evidence>
<evidence type="ECO:0000256" key="2">
    <source>
        <dbReference type="SAM" id="MobiDB-lite"/>
    </source>
</evidence>
<feature type="region of interest" description="Disordered" evidence="2">
    <location>
        <begin position="43"/>
        <end position="149"/>
    </location>
</feature>
<feature type="signal peptide" evidence="3">
    <location>
        <begin position="1"/>
        <end position="19"/>
    </location>
</feature>
<feature type="chain" id="PRO_5042249173" description="CBM1 domain-containing protein" evidence="3">
    <location>
        <begin position="20"/>
        <end position="206"/>
    </location>
</feature>
<feature type="domain" description="CBM1" evidence="4">
    <location>
        <begin position="152"/>
        <end position="192"/>
    </location>
</feature>
<keyword evidence="6" id="KW-1185">Reference proteome</keyword>
<reference evidence="5" key="1">
    <citation type="submission" date="2021-07" db="EMBL/GenBank/DDBJ databases">
        <title>Genome Resource of American Ginseng Black Spot Pathogen Alternaria panax.</title>
        <authorList>
            <person name="Qiu C."/>
            <person name="Wang W."/>
            <person name="Liu Z."/>
        </authorList>
    </citation>
    <scope>NUCLEOTIDE SEQUENCE</scope>
    <source>
        <strain evidence="5">BNCC115425</strain>
    </source>
</reference>
<protein>
    <recommendedName>
        <fullName evidence="4">CBM1 domain-containing protein</fullName>
    </recommendedName>
</protein>
<evidence type="ECO:0000313" key="6">
    <source>
        <dbReference type="Proteomes" id="UP001199106"/>
    </source>
</evidence>
<sequence>MQLTILALLATSLSTVCLAAPANNNIALEPRQTYIITCTKGGCTDNISRSTPGVPEPTTSKITTTTSKKPEPPKTSTRPEPTPTTTSKNPEPPKSSVKPEPTTTKKPEPPKTSKKPEPTSTLTKTTIKTTTKTTEKPTKTTTEEVGPSSTRCPVPVYYKCGGWDGGVAWAGCTVCVKGANCVVQNEWYSQCVADDSLVDESLVEEE</sequence>
<organism evidence="5 6">
    <name type="scientific">Alternaria panax</name>
    <dbReference type="NCBI Taxonomy" id="48097"/>
    <lineage>
        <taxon>Eukaryota</taxon>
        <taxon>Fungi</taxon>
        <taxon>Dikarya</taxon>
        <taxon>Ascomycota</taxon>
        <taxon>Pezizomycotina</taxon>
        <taxon>Dothideomycetes</taxon>
        <taxon>Pleosporomycetidae</taxon>
        <taxon>Pleosporales</taxon>
        <taxon>Pleosporineae</taxon>
        <taxon>Pleosporaceae</taxon>
        <taxon>Alternaria</taxon>
        <taxon>Alternaria sect. Panax</taxon>
    </lineage>
</organism>
<feature type="compositionally biased region" description="Low complexity" evidence="2">
    <location>
        <begin position="118"/>
        <end position="132"/>
    </location>
</feature>
<dbReference type="Proteomes" id="UP001199106">
    <property type="component" value="Unassembled WGS sequence"/>
</dbReference>
<evidence type="ECO:0000256" key="1">
    <source>
        <dbReference type="ARBA" id="ARBA00022729"/>
    </source>
</evidence>
<dbReference type="SUPFAM" id="SSF57180">
    <property type="entry name" value="Cellulose-binding domain"/>
    <property type="match status" value="1"/>
</dbReference>
<dbReference type="InterPro" id="IPR000254">
    <property type="entry name" value="CBD"/>
</dbReference>
<evidence type="ECO:0000313" key="5">
    <source>
        <dbReference type="EMBL" id="KAG9185325.1"/>
    </source>
</evidence>
<dbReference type="InterPro" id="IPR035971">
    <property type="entry name" value="CBD_sf"/>
</dbReference>
<dbReference type="GO" id="GO:0005975">
    <property type="term" value="P:carbohydrate metabolic process"/>
    <property type="evidence" value="ECO:0007669"/>
    <property type="project" value="InterPro"/>
</dbReference>
<evidence type="ECO:0000256" key="3">
    <source>
        <dbReference type="SAM" id="SignalP"/>
    </source>
</evidence>